<gene>
    <name evidence="3" type="ORF">C7R54_13035</name>
</gene>
<dbReference type="Gene3D" id="1.10.1530.10">
    <property type="match status" value="1"/>
</dbReference>
<dbReference type="PANTHER" id="PTHR11091">
    <property type="entry name" value="OXIDOREDUCTASE-RELATED"/>
    <property type="match status" value="1"/>
</dbReference>
<dbReference type="GO" id="GO:0016491">
    <property type="term" value="F:oxidoreductase activity"/>
    <property type="evidence" value="ECO:0007669"/>
    <property type="project" value="UniProtKB-KW"/>
</dbReference>
<dbReference type="EMBL" id="PYAL01000003">
    <property type="protein sequence ID" value="RXN90422.1"/>
    <property type="molecule type" value="Genomic_DNA"/>
</dbReference>
<keyword evidence="2" id="KW-0560">Oxidoreductase</keyword>
<evidence type="ECO:0000256" key="2">
    <source>
        <dbReference type="ARBA" id="ARBA00023002"/>
    </source>
</evidence>
<evidence type="ECO:0000256" key="1">
    <source>
        <dbReference type="ARBA" id="ARBA00006056"/>
    </source>
</evidence>
<sequence length="361" mass="38027">MTTPNTARPHADSKPSVPIADLQRFISRVLTAVGMPGEDAATVGGIMAQADARGADAHGVFRLPAYVKRIRAGGINLHPDMRLVEERAATALLDGDNAMGHLVMKRAADLAIGKARRAGIGWVGTRHSNHAGPAGLYARMPLEHGMIGIYMAVGSANHMPPWGGIDMLLSTNPIAIAVPAANRPPIVLDMATTTAAYGKVKALAQRGQAMPEGWMVGRDGKPLLDPKRSDEGFLLPIGGPKGYGLALMFGILAGALNGAAFGRDVVDFNKDYKSVTNTGQAVAAIDVTAFMPMAQFEACIDDIWTQMKSSELLPGVEEIRLPGEQSAITYEDRVANGVPLHPELIAALDALALDVGVHALL</sequence>
<dbReference type="InterPro" id="IPR003767">
    <property type="entry name" value="Malate/L-lactate_DH-like"/>
</dbReference>
<organism evidence="3 4">
    <name type="scientific">Achromobacter aloeverae</name>
    <dbReference type="NCBI Taxonomy" id="1750518"/>
    <lineage>
        <taxon>Bacteria</taxon>
        <taxon>Pseudomonadati</taxon>
        <taxon>Pseudomonadota</taxon>
        <taxon>Betaproteobacteria</taxon>
        <taxon>Burkholderiales</taxon>
        <taxon>Alcaligenaceae</taxon>
        <taxon>Achromobacter</taxon>
    </lineage>
</organism>
<dbReference type="RefSeq" id="WP_129150854.1">
    <property type="nucleotide sequence ID" value="NZ_JBHSDO010000014.1"/>
</dbReference>
<keyword evidence="4" id="KW-1185">Reference proteome</keyword>
<dbReference type="AlphaFoldDB" id="A0A4V1MS84"/>
<evidence type="ECO:0000313" key="4">
    <source>
        <dbReference type="Proteomes" id="UP000290849"/>
    </source>
</evidence>
<dbReference type="Gene3D" id="3.30.1370.60">
    <property type="entry name" value="Hypothetical oxidoreductase yiak, domain 2"/>
    <property type="match status" value="1"/>
</dbReference>
<dbReference type="PANTHER" id="PTHR11091:SF0">
    <property type="entry name" value="MALATE DEHYDROGENASE"/>
    <property type="match status" value="1"/>
</dbReference>
<dbReference type="OrthoDB" id="924592at2"/>
<dbReference type="SUPFAM" id="SSF89733">
    <property type="entry name" value="L-sulfolactate dehydrogenase-like"/>
    <property type="match status" value="1"/>
</dbReference>
<proteinExistence type="inferred from homology"/>
<protein>
    <submittedName>
        <fullName evidence="3">Lactate dehydrogenase</fullName>
    </submittedName>
</protein>
<comment type="similarity">
    <text evidence="1">Belongs to the LDH2/MDH2 oxidoreductase family.</text>
</comment>
<evidence type="ECO:0000313" key="3">
    <source>
        <dbReference type="EMBL" id="RXN90422.1"/>
    </source>
</evidence>
<name>A0A4V1MS84_9BURK</name>
<dbReference type="Proteomes" id="UP000290849">
    <property type="component" value="Unassembled WGS sequence"/>
</dbReference>
<dbReference type="Pfam" id="PF02615">
    <property type="entry name" value="Ldh_2"/>
    <property type="match status" value="1"/>
</dbReference>
<accession>A0A4V1MS84</accession>
<reference evidence="3 4" key="1">
    <citation type="journal article" date="2017" name="Int. J. Syst. Evol. Microbiol.">
        <title>Achromobacter aloeverae sp. nov., isolated from the root of Aloe vera (L.) Burm.f.</title>
        <authorList>
            <person name="Kuncharoen N."/>
            <person name="Muramatsu Y."/>
            <person name="Shibata C."/>
            <person name="Kamakura Y."/>
            <person name="Nakagawa Y."/>
            <person name="Tanasupawat S."/>
        </authorList>
    </citation>
    <scope>NUCLEOTIDE SEQUENCE [LARGE SCALE GENOMIC DNA]</scope>
    <source>
        <strain evidence="3 4">AVA-1</strain>
    </source>
</reference>
<dbReference type="InterPro" id="IPR043144">
    <property type="entry name" value="Mal/L-sulf/L-lact_DH-like_ah"/>
</dbReference>
<dbReference type="InterPro" id="IPR036111">
    <property type="entry name" value="Mal/L-sulfo/L-lacto_DH-like_sf"/>
</dbReference>
<dbReference type="InterPro" id="IPR043143">
    <property type="entry name" value="Mal/L-sulf/L-lact_DH-like_NADP"/>
</dbReference>
<comment type="caution">
    <text evidence="3">The sequence shown here is derived from an EMBL/GenBank/DDBJ whole genome shotgun (WGS) entry which is preliminary data.</text>
</comment>